<dbReference type="Pfam" id="PF22953">
    <property type="entry name" value="SpnB_Rossmann"/>
    <property type="match status" value="2"/>
</dbReference>
<reference evidence="14" key="1">
    <citation type="journal article" date="2019" name="Int. J. Syst. Evol. Microbiol.">
        <title>The Global Catalogue of Microorganisms (GCM) 10K type strain sequencing project: providing services to taxonomists for standard genome sequencing and annotation.</title>
        <authorList>
            <consortium name="The Broad Institute Genomics Platform"/>
            <consortium name="The Broad Institute Genome Sequencing Center for Infectious Disease"/>
            <person name="Wu L."/>
            <person name="Ma J."/>
        </authorList>
    </citation>
    <scope>NUCLEOTIDE SEQUENCE [LARGE SCALE GENOMIC DNA]</scope>
    <source>
        <strain evidence="14">CGMCC 4.7152</strain>
    </source>
</reference>
<sequence length="3472" mass="359635">MTMEQDKLVEYLRRVTTDLHQTRQRLRDVEASAHEPIAIVGMSCRFPGGVGSPEDLWRLVADGTDAITSFPTDRGWDLDNLVGDDPERIGTSYVGSGGFLDDVDRFDAALFGISPREALAMDPQQRLLLETAWEAFERAGLNPRSLRGRQIGVFVGTNGQDYAAIPIGIPEGVEGYLATGTTASVMSGRLSYVFGLEGPAVTVDTACSSSLVALHWAAHALRHAECDMALVGGVTVMAAPGAFVEFSRQRGLATDGRCKPFAAAADGTGWGEGIGMLLLERLSDAQRRGHRVLAVVRGSAVNQDGASNGLTAPNGPSQRRVIRQALTDAGLNPSDVDAVEAHGTGTRLGDPIEAQALLATYGQDRPDERPLWLGSVKSNIGHTQAAAGVAGVIKMVMAMRHGVLPQTLHVDEPTPHVDWSAGAVRLLSEARPWPESDRPRRVGVSSFGVSGTNVHAILEQAPPPAADPVEPVDVVGPLPWVLSAKSPASLRGQAARLRELLLADPTCRPGDIAAALVTTRAALEHRAVVVATDVLPGLTALEQGVDAPGVITGTVAKGRLALLFTGQGAQRSDMGRGLHEQFPVFAEVHDDICERFAAYLDEPLRDVDVNQTVYTQASLFALEVALFRLVESFGVKPDYLLGHSIGELAAAHVADVLSLDDAIQLVAARGRLMQALPAGGAMLAVQATEAEVRAVLEPFAGRVDIAAVNGPTSIVISGDAEVIDQLFKDRKTSRLTVSHAFHSPLMEPMLDEFRAIAAGITYAPPRIPIVSNLTGLPVEEYTADYWVRHVREAVRFADGVAWLEANGVARFLEVGPSGVLTAMAQGCLTGETVLAPALRKDRDEPTSLLHALGTLHVNGVGVDWTAILPQGPLVDLPTYAFDGDRYWLKPPVLTGTGQDSAGHPLLAAAVWPADTDGLVLTGRLSTGAHPWLAEHVVLDRVILPGTAFLDLALHAGRLVAAGTVRELTIETPLVLPDIGGVQLQVTVGAPDQAGDRPVRIYSRPDDGTTWTRHAEGLIGAVPAAPAFQLEEWPPAGAEPVVLDGFYAGAAALGLTYGPVFQGLRRAWRLGGDVYAEVALPGADAAPFGIHPALLDAALHAAGFGDFFSGTAGARLPFAWSGVTVYAVGAPVLRVRLSPAGTDMVALQIADAAGAPVADVGSLALRPAVAPQLAGAATTESLFAVDWVAPPSALGDAPQAAAVVGDQAWAERLGLPRLDGLPAAGDAMPPVLVLTATDPGHGTAGAGERAAAACRGTLALLQAWLADERSDAARLVVLTCGAVPAGDPVTDLPGAAVWGLVRSAQTENPGRIVLVDVDDSAASWPLVLGAAGSGEPQLAIRAGAVLVPRLARATVAAPTPRDLPGTVLITGGTGVLAGLLAEHLVRTHGVRHLILTSRRGPAAPGAADLVARLAELGAEASVVACDAADRDALACVLDSVPPDAALTGVVHCAGVLDDGVLATLTPERIDAVLRPKADAAVHLHELTRDADLAWFVVFSSAAATFGSAGQANYAAANAFLDGLVSHRRGLGLPGLSLGWGLWAEASGMTGHLEGRDVARAGGGLSTVDALALFDGAVGAELGHAVPTRLDVRGLRARAATIDVPALLRGLVPVPPRRAATVEEPAGLARQLASRSEVEQRRLVLDLVRTQAAAVLGHASPAAVAPDRAFKELGFDSLTALELRNRLAQAAGVRLPATLIFSYPNPEALTEHLLDKLAARASTVDSVVAAPAAVADEPIAIIGMSCRYPGGVSSPDDLWRLVETGGDGVSSFPTNRGWNVDALYDPDPDSPGTSTTVQGGFLHDADAFDAAFFGISPREALAMDPQQRLLLETAWEAFESAGIDPHTARGSRTGVFAGVMYHDYASTMHEIPDSVAGYLGTGTAGSVASGRVAYALGLEGPAVTVDTACSSSLVALHWAAQALRSAECDMALVGGVTVMSTPAVFIDFSRQRGLAADGRCKSFAEAADGTGWAEGVGLLLVERLSDARRNGHRVLAVVRGSAVNQDGASNGLTAPNGPSQQRVIRQALANARLSPEQIDVVEAHGTGTTLGDPIEAEALLATYGQDRTDDRPLWLGSIKSNIGHTQAAAGVAGIIKMVMAMRHDLLPRTLHVDAPSPHVDWSSGAVELLTEARSWPRNDRRPRRAGVSSFGVSGTNAHVIVEEPEPSPVAPSPVVAGPVPWLISGKSPAALRAQAAQLASLAGADVVAVARALATTRAALEHRAVVVAEDAAGFIAGLETVEPVNAAAGSTGVVLVFPGQGGQWPGMAVELLESSPVFAARLRECDAVLDFPLIEVLTGGDQEWLEQVDVVQPVLWAVMVSLAAVWESFGVPIAGVVGHSQGEIAAAVVAGALSLADGALVVSARSRLLRDLAGTGGMLVVGAPVDELGELPDGVSVAAVNGPRLIVVSGDNAGLDTVAAACAERGLWAKRVPVDYASHSAHVEAIREPLLAALDGLTAQQCRFPFYSTVTGQLIDGTTLDAQYWFDNLRHPVRFDDVIASLVADGHTAFVEVSPHPVLTGGVGERAAVVVGTLRRDEGGWDRMLRSAGELWAAGVEVDWTTALGERAGVVDLPTYPFQRQRFWPSGASEALLGTGVQLADGDGTVFTGRLSLSTHPWLADHRVLDRVLLPGTAFVELALHAGAVRELTIEAPLVVPDTGSVTLQVRVGAADETGDRPVRISSNNEDTWTHHATGLIAPGPANPTFDLTTWPPVGAEPVDVDDLYAGAMALGLDYGPVFQGLDRAWRLGEDVYAEVSVPETADAQRYALHPALFDAALHGIGLGAFVADAAQAWLPFSWTGVSLYAIGASTLRVRITPAGADTVALQLADGTGAPVATVTGLALRPVSTATMPAAGPAVTESFYGVDWTVPAAIPATTGAGALVIGDAGIAGHLGADTADRLPGLDDAVPSVVVLPVQDSGADGIHDRVRAATGSVLGVVQEWLSAERFEDSTLIVLTRGAVPAGGPVTDPVGSAVWGLLRSAQTENPGRIVLVDVDGADASWPLVLGVAGSDEPALAIRAGEAVVPRLARATLDAAPAEPPAHGTVLITGGTGVLGGIVAEHLVRAHGVRHLVLTSRRGADTPGAAELLDRLSGAGASVEVVACDAADRAALAGVLAAVPAEVPLTGVVHAAGVLDDGVFGALTLDRLEGVLRPKVDAAVHLHELTKDMDLAWFVMFSSASATFGGAGQANYAAANAFLDGLVSYRRGAGLPGVSLGWGLWAEASGMTAHLGTRDLARAGGGLSTADGLALFDLAVSSGHAHVVPNRIDVRGLRARGAAEVPALMRALVPPPPRRAGGAARQEQDLAAQLAGRTPAEQQRLMLGLVRARAAGVLGHASAAAVEIDRGFTELGFDSLTAVELRNRLAAATGLRLPATLVFDYPSATKLADHLTRELVTAAPAGAGLLDDLDRVAETLAGAGVDDDVRRRAVARLSALVAKFGGETGEPDSVAESLDSATDDEIFDFIDNELGAS</sequence>
<dbReference type="InterPro" id="IPR020841">
    <property type="entry name" value="PKS_Beta-ketoAc_synthase_dom"/>
</dbReference>
<proteinExistence type="predicted"/>
<dbReference type="InterPro" id="IPR016036">
    <property type="entry name" value="Malonyl_transacylase_ACP-bd"/>
</dbReference>
<dbReference type="InterPro" id="IPR014030">
    <property type="entry name" value="Ketoacyl_synth_N"/>
</dbReference>
<dbReference type="SMART" id="SM00823">
    <property type="entry name" value="PKS_PP"/>
    <property type="match status" value="2"/>
</dbReference>
<dbReference type="EMBL" id="JBHSIU010000131">
    <property type="protein sequence ID" value="MFC5008314.1"/>
    <property type="molecule type" value="Genomic_DNA"/>
</dbReference>
<dbReference type="SMART" id="SM01294">
    <property type="entry name" value="PKS_PP_betabranch"/>
    <property type="match status" value="2"/>
</dbReference>
<keyword evidence="3" id="KW-0596">Phosphopantetheine</keyword>
<feature type="domain" description="PKS/mFAS DH" evidence="12">
    <location>
        <begin position="903"/>
        <end position="1173"/>
    </location>
</feature>
<dbReference type="Proteomes" id="UP001595912">
    <property type="component" value="Unassembled WGS sequence"/>
</dbReference>
<name>A0ABV9WIU9_9ACTN</name>
<dbReference type="SMART" id="SM00827">
    <property type="entry name" value="PKS_AT"/>
    <property type="match status" value="2"/>
</dbReference>
<dbReference type="InterPro" id="IPR032821">
    <property type="entry name" value="PKS_assoc"/>
</dbReference>
<dbReference type="InterPro" id="IPR014043">
    <property type="entry name" value="Acyl_transferase_dom"/>
</dbReference>
<evidence type="ECO:0000256" key="2">
    <source>
        <dbReference type="ARBA" id="ARBA00004792"/>
    </source>
</evidence>
<evidence type="ECO:0000256" key="7">
    <source>
        <dbReference type="ARBA" id="ARBA00023268"/>
    </source>
</evidence>
<feature type="domain" description="Carrier" evidence="10">
    <location>
        <begin position="1640"/>
        <end position="1715"/>
    </location>
</feature>
<dbReference type="InterPro" id="IPR049552">
    <property type="entry name" value="PKS_DH_N"/>
</dbReference>
<dbReference type="Gene3D" id="3.40.50.720">
    <property type="entry name" value="NAD(P)-binding Rossmann-like Domain"/>
    <property type="match status" value="2"/>
</dbReference>
<gene>
    <name evidence="13" type="ORF">ACFPIJ_62210</name>
</gene>
<dbReference type="InterPro" id="IPR020806">
    <property type="entry name" value="PKS_PP-bd"/>
</dbReference>
<dbReference type="Pfam" id="PF08990">
    <property type="entry name" value="Docking"/>
    <property type="match status" value="1"/>
</dbReference>
<dbReference type="PROSITE" id="PS52004">
    <property type="entry name" value="KS3_2"/>
    <property type="match status" value="2"/>
</dbReference>
<dbReference type="InterPro" id="IPR057326">
    <property type="entry name" value="KR_dom"/>
</dbReference>
<dbReference type="InterPro" id="IPR020807">
    <property type="entry name" value="PKS_DH"/>
</dbReference>
<dbReference type="SUPFAM" id="SSF47336">
    <property type="entry name" value="ACP-like"/>
    <property type="match status" value="2"/>
</dbReference>
<dbReference type="SUPFAM" id="SSF52151">
    <property type="entry name" value="FabD/lysophospholipase-like"/>
    <property type="match status" value="2"/>
</dbReference>
<dbReference type="InterPro" id="IPR055123">
    <property type="entry name" value="SpnB-like_Rossmann"/>
</dbReference>
<feature type="region of interest" description="C-terminal hotdog fold" evidence="9">
    <location>
        <begin position="1037"/>
        <end position="1173"/>
    </location>
</feature>
<dbReference type="Gene3D" id="3.30.70.3290">
    <property type="match status" value="2"/>
</dbReference>
<feature type="region of interest" description="N-terminal hotdog fold" evidence="9">
    <location>
        <begin position="903"/>
        <end position="1025"/>
    </location>
</feature>
<evidence type="ECO:0000256" key="5">
    <source>
        <dbReference type="ARBA" id="ARBA00022679"/>
    </source>
</evidence>
<comment type="pathway">
    <text evidence="2">Antibiotic biosynthesis.</text>
</comment>
<dbReference type="InterPro" id="IPR009081">
    <property type="entry name" value="PP-bd_ACP"/>
</dbReference>
<dbReference type="Pfam" id="PF00109">
    <property type="entry name" value="ketoacyl-synt"/>
    <property type="match status" value="2"/>
</dbReference>
<dbReference type="InterPro" id="IPR018201">
    <property type="entry name" value="Ketoacyl_synth_AS"/>
</dbReference>
<dbReference type="SUPFAM" id="SSF53901">
    <property type="entry name" value="Thiolase-like"/>
    <property type="match status" value="2"/>
</dbReference>
<feature type="domain" description="PKS/mFAS DH" evidence="12">
    <location>
        <begin position="2588"/>
        <end position="2851"/>
    </location>
</feature>
<evidence type="ECO:0000259" key="11">
    <source>
        <dbReference type="PROSITE" id="PS52004"/>
    </source>
</evidence>
<dbReference type="Gene3D" id="3.10.129.110">
    <property type="entry name" value="Polyketide synthase dehydratase"/>
    <property type="match status" value="2"/>
</dbReference>
<protein>
    <submittedName>
        <fullName evidence="13">SDR family NAD(P)-dependent oxidoreductase</fullName>
    </submittedName>
</protein>
<accession>A0ABV9WIU9</accession>
<dbReference type="SMART" id="SM00826">
    <property type="entry name" value="PKS_DH"/>
    <property type="match status" value="2"/>
</dbReference>
<keyword evidence="5" id="KW-0808">Transferase</keyword>
<feature type="active site" description="Proton donor; for dehydratase activity" evidence="9">
    <location>
        <position position="1095"/>
    </location>
</feature>
<dbReference type="PANTHER" id="PTHR43775">
    <property type="entry name" value="FATTY ACID SYNTHASE"/>
    <property type="match status" value="1"/>
</dbReference>
<evidence type="ECO:0000313" key="13">
    <source>
        <dbReference type="EMBL" id="MFC5008314.1"/>
    </source>
</evidence>
<dbReference type="Pfam" id="PF02801">
    <property type="entry name" value="Ketoacyl-synt_C"/>
    <property type="match status" value="2"/>
</dbReference>
<evidence type="ECO:0000256" key="4">
    <source>
        <dbReference type="ARBA" id="ARBA00022553"/>
    </source>
</evidence>
<dbReference type="PANTHER" id="PTHR43775:SF51">
    <property type="entry name" value="INACTIVE PHENOLPHTHIOCEROL SYNTHESIS POLYKETIDE SYNTHASE TYPE I PKS1-RELATED"/>
    <property type="match status" value="1"/>
</dbReference>
<evidence type="ECO:0000256" key="6">
    <source>
        <dbReference type="ARBA" id="ARBA00023194"/>
    </source>
</evidence>
<comment type="cofactor">
    <cofactor evidence="1">
        <name>pantetheine 4'-phosphate</name>
        <dbReference type="ChEBI" id="CHEBI:47942"/>
    </cofactor>
</comment>
<comment type="caution">
    <text evidence="13">The sequence shown here is derived from an EMBL/GenBank/DDBJ whole genome shotgun (WGS) entry which is preliminary data.</text>
</comment>
<feature type="domain" description="Carrier" evidence="10">
    <location>
        <begin position="3316"/>
        <end position="3394"/>
    </location>
</feature>
<dbReference type="Pfam" id="PF00550">
    <property type="entry name" value="PP-binding"/>
    <property type="match status" value="2"/>
</dbReference>
<dbReference type="SMART" id="SM00822">
    <property type="entry name" value="PKS_KR"/>
    <property type="match status" value="2"/>
</dbReference>
<feature type="region of interest" description="N-terminal hotdog fold" evidence="9">
    <location>
        <begin position="2588"/>
        <end position="2702"/>
    </location>
</feature>
<evidence type="ECO:0000259" key="12">
    <source>
        <dbReference type="PROSITE" id="PS52019"/>
    </source>
</evidence>
<dbReference type="Pfam" id="PF14765">
    <property type="entry name" value="PS-DH"/>
    <property type="match status" value="2"/>
</dbReference>
<keyword evidence="8" id="KW-0012">Acyltransferase</keyword>
<feature type="active site" description="Proton donor; for dehydratase activity" evidence="9">
    <location>
        <position position="2773"/>
    </location>
</feature>
<dbReference type="Gene3D" id="3.40.366.10">
    <property type="entry name" value="Malonyl-Coenzyme A Acyl Carrier Protein, domain 2"/>
    <property type="match status" value="2"/>
</dbReference>
<dbReference type="SUPFAM" id="SSF101173">
    <property type="entry name" value="Docking domain B of the erythromycin polyketide synthase (DEBS)"/>
    <property type="match status" value="1"/>
</dbReference>
<dbReference type="Gene3D" id="1.10.1200.10">
    <property type="entry name" value="ACP-like"/>
    <property type="match status" value="2"/>
</dbReference>
<dbReference type="Pfam" id="PF00698">
    <property type="entry name" value="Acyl_transf_1"/>
    <property type="match status" value="2"/>
</dbReference>
<dbReference type="InterPro" id="IPR042104">
    <property type="entry name" value="PKS_dehydratase_sf"/>
</dbReference>
<dbReference type="CDD" id="cd08956">
    <property type="entry name" value="KR_3_FAS_SDR_x"/>
    <property type="match status" value="2"/>
</dbReference>
<organism evidence="13 14">
    <name type="scientific">Dactylosporangium cerinum</name>
    <dbReference type="NCBI Taxonomy" id="1434730"/>
    <lineage>
        <taxon>Bacteria</taxon>
        <taxon>Bacillati</taxon>
        <taxon>Actinomycetota</taxon>
        <taxon>Actinomycetes</taxon>
        <taxon>Micromonosporales</taxon>
        <taxon>Micromonosporaceae</taxon>
        <taxon>Dactylosporangium</taxon>
    </lineage>
</organism>
<dbReference type="InterPro" id="IPR050091">
    <property type="entry name" value="PKS_NRPS_Biosynth_Enz"/>
</dbReference>
<dbReference type="InterPro" id="IPR013968">
    <property type="entry name" value="PKS_KR"/>
</dbReference>
<dbReference type="InterPro" id="IPR015083">
    <property type="entry name" value="NorB/c/GfsB-D-like_docking"/>
</dbReference>
<dbReference type="SMART" id="SM00825">
    <property type="entry name" value="PKS_KS"/>
    <property type="match status" value="2"/>
</dbReference>
<keyword evidence="4" id="KW-0597">Phosphoprotein</keyword>
<evidence type="ECO:0000256" key="3">
    <source>
        <dbReference type="ARBA" id="ARBA00022450"/>
    </source>
</evidence>
<dbReference type="InterPro" id="IPR036736">
    <property type="entry name" value="ACP-like_sf"/>
</dbReference>
<dbReference type="RefSeq" id="WP_380129371.1">
    <property type="nucleotide sequence ID" value="NZ_JBHSIU010000131.1"/>
</dbReference>
<evidence type="ECO:0000259" key="10">
    <source>
        <dbReference type="PROSITE" id="PS50075"/>
    </source>
</evidence>
<dbReference type="InterPro" id="IPR036299">
    <property type="entry name" value="Polyketide_synth_docking_sf"/>
</dbReference>
<dbReference type="InterPro" id="IPR001227">
    <property type="entry name" value="Ac_transferase_dom_sf"/>
</dbReference>
<evidence type="ECO:0000313" key="14">
    <source>
        <dbReference type="Proteomes" id="UP001595912"/>
    </source>
</evidence>
<keyword evidence="14" id="KW-1185">Reference proteome</keyword>
<keyword evidence="6" id="KW-0045">Antibiotic biosynthesis</keyword>
<feature type="region of interest" description="C-terminal hotdog fold" evidence="9">
    <location>
        <begin position="2714"/>
        <end position="2851"/>
    </location>
</feature>
<dbReference type="Pfam" id="PF21089">
    <property type="entry name" value="PKS_DH_N"/>
    <property type="match status" value="2"/>
</dbReference>
<dbReference type="InterPro" id="IPR049900">
    <property type="entry name" value="PKS_mFAS_DH"/>
</dbReference>
<dbReference type="InterPro" id="IPR049551">
    <property type="entry name" value="PKS_DH_C"/>
</dbReference>
<dbReference type="CDD" id="cd00833">
    <property type="entry name" value="PKS"/>
    <property type="match status" value="2"/>
</dbReference>
<dbReference type="InterPro" id="IPR016039">
    <property type="entry name" value="Thiolase-like"/>
</dbReference>
<dbReference type="PROSITE" id="PS00606">
    <property type="entry name" value="KS3_1"/>
    <property type="match status" value="2"/>
</dbReference>
<evidence type="ECO:0000256" key="9">
    <source>
        <dbReference type="PROSITE-ProRule" id="PRU01363"/>
    </source>
</evidence>
<dbReference type="InterPro" id="IPR036291">
    <property type="entry name" value="NAD(P)-bd_dom_sf"/>
</dbReference>
<evidence type="ECO:0000256" key="8">
    <source>
        <dbReference type="ARBA" id="ARBA00023315"/>
    </source>
</evidence>
<feature type="domain" description="Ketosynthase family 3 (KS3)" evidence="11">
    <location>
        <begin position="1734"/>
        <end position="2161"/>
    </location>
</feature>
<dbReference type="PROSITE" id="PS52019">
    <property type="entry name" value="PKS_MFAS_DH"/>
    <property type="match status" value="2"/>
</dbReference>
<dbReference type="SUPFAM" id="SSF51735">
    <property type="entry name" value="NAD(P)-binding Rossmann-fold domains"/>
    <property type="match status" value="4"/>
</dbReference>
<dbReference type="InterPro" id="IPR014031">
    <property type="entry name" value="Ketoacyl_synth_C"/>
</dbReference>
<feature type="domain" description="Ketosynthase family 3 (KS3)" evidence="11">
    <location>
        <begin position="34"/>
        <end position="460"/>
    </location>
</feature>
<feature type="active site" description="Proton acceptor; for dehydratase activity" evidence="9">
    <location>
        <position position="2620"/>
    </location>
</feature>
<dbReference type="InterPro" id="IPR006162">
    <property type="entry name" value="Ppantetheine_attach_site"/>
</dbReference>
<feature type="active site" description="Proton acceptor; for dehydratase activity" evidence="9">
    <location>
        <position position="935"/>
    </location>
</feature>
<evidence type="ECO:0000256" key="1">
    <source>
        <dbReference type="ARBA" id="ARBA00001957"/>
    </source>
</evidence>
<dbReference type="Pfam" id="PF16197">
    <property type="entry name" value="KAsynt_C_assoc"/>
    <property type="match status" value="2"/>
</dbReference>
<dbReference type="PROSITE" id="PS50075">
    <property type="entry name" value="CARRIER"/>
    <property type="match status" value="2"/>
</dbReference>
<dbReference type="PROSITE" id="PS00012">
    <property type="entry name" value="PHOSPHOPANTETHEINE"/>
    <property type="match status" value="2"/>
</dbReference>
<dbReference type="InterPro" id="IPR016035">
    <property type="entry name" value="Acyl_Trfase/lysoPLipase"/>
</dbReference>
<dbReference type="Gene3D" id="3.40.47.10">
    <property type="match status" value="2"/>
</dbReference>
<keyword evidence="7" id="KW-0511">Multifunctional enzyme</keyword>
<dbReference type="SUPFAM" id="SSF55048">
    <property type="entry name" value="Probable ACP-binding domain of malonyl-CoA ACP transacylase"/>
    <property type="match status" value="2"/>
</dbReference>
<dbReference type="Pfam" id="PF08659">
    <property type="entry name" value="KR"/>
    <property type="match status" value="2"/>
</dbReference>